<proteinExistence type="predicted"/>
<dbReference type="InterPro" id="IPR029787">
    <property type="entry name" value="Nucleotide_cyclase"/>
</dbReference>
<dbReference type="CDD" id="cd18773">
    <property type="entry name" value="PDC1_HK_sensor"/>
    <property type="match status" value="1"/>
</dbReference>
<dbReference type="CDD" id="cd01949">
    <property type="entry name" value="GGDEF"/>
    <property type="match status" value="1"/>
</dbReference>
<name>A0A4R3KBN2_9FIRM</name>
<evidence type="ECO:0000256" key="1">
    <source>
        <dbReference type="ARBA" id="ARBA00004651"/>
    </source>
</evidence>
<keyword evidence="9" id="KW-1185">Reference proteome</keyword>
<dbReference type="EMBL" id="SMAA01000004">
    <property type="protein sequence ID" value="TCS80435.1"/>
    <property type="molecule type" value="Genomic_DNA"/>
</dbReference>
<dbReference type="GO" id="GO:0052621">
    <property type="term" value="F:diguanylate cyclase activity"/>
    <property type="evidence" value="ECO:0007669"/>
    <property type="project" value="TreeGrafter"/>
</dbReference>
<dbReference type="GO" id="GO:0043709">
    <property type="term" value="P:cell adhesion involved in single-species biofilm formation"/>
    <property type="evidence" value="ECO:0007669"/>
    <property type="project" value="TreeGrafter"/>
</dbReference>
<dbReference type="Pfam" id="PF00990">
    <property type="entry name" value="GGDEF"/>
    <property type="match status" value="1"/>
</dbReference>
<evidence type="ECO:0000256" key="6">
    <source>
        <dbReference type="SAM" id="Phobius"/>
    </source>
</evidence>
<evidence type="ECO:0000259" key="7">
    <source>
        <dbReference type="PROSITE" id="PS50887"/>
    </source>
</evidence>
<keyword evidence="5 6" id="KW-0472">Membrane</keyword>
<dbReference type="Proteomes" id="UP000295188">
    <property type="component" value="Unassembled WGS sequence"/>
</dbReference>
<dbReference type="Gene3D" id="3.30.70.270">
    <property type="match status" value="1"/>
</dbReference>
<keyword evidence="3 6" id="KW-0812">Transmembrane</keyword>
<evidence type="ECO:0000256" key="5">
    <source>
        <dbReference type="ARBA" id="ARBA00023136"/>
    </source>
</evidence>
<dbReference type="Pfam" id="PF02743">
    <property type="entry name" value="dCache_1"/>
    <property type="match status" value="1"/>
</dbReference>
<gene>
    <name evidence="8" type="ORF">EDC37_10437</name>
</gene>
<dbReference type="GO" id="GO:1902201">
    <property type="term" value="P:negative regulation of bacterial-type flagellum-dependent cell motility"/>
    <property type="evidence" value="ECO:0007669"/>
    <property type="project" value="TreeGrafter"/>
</dbReference>
<comment type="subcellular location">
    <subcellularLocation>
        <location evidence="1">Cell membrane</location>
        <topology evidence="1">Multi-pass membrane protein</topology>
    </subcellularLocation>
</comment>
<evidence type="ECO:0000256" key="4">
    <source>
        <dbReference type="ARBA" id="ARBA00022989"/>
    </source>
</evidence>
<evidence type="ECO:0000313" key="8">
    <source>
        <dbReference type="EMBL" id="TCS80435.1"/>
    </source>
</evidence>
<dbReference type="InterPro" id="IPR050469">
    <property type="entry name" value="Diguanylate_Cyclase"/>
</dbReference>
<dbReference type="InterPro" id="IPR043128">
    <property type="entry name" value="Rev_trsase/Diguanyl_cyclase"/>
</dbReference>
<dbReference type="PROSITE" id="PS50887">
    <property type="entry name" value="GGDEF"/>
    <property type="match status" value="1"/>
</dbReference>
<evidence type="ECO:0000256" key="3">
    <source>
        <dbReference type="ARBA" id="ARBA00022692"/>
    </source>
</evidence>
<comment type="caution">
    <text evidence="8">The sequence shown here is derived from an EMBL/GenBank/DDBJ whole genome shotgun (WGS) entry which is preliminary data.</text>
</comment>
<accession>A0A4R3KBN2</accession>
<dbReference type="PROSITE" id="PS51257">
    <property type="entry name" value="PROKAR_LIPOPROTEIN"/>
    <property type="match status" value="1"/>
</dbReference>
<feature type="domain" description="GGDEF" evidence="7">
    <location>
        <begin position="376"/>
        <end position="500"/>
    </location>
</feature>
<protein>
    <submittedName>
        <fullName evidence="8">Diguanylate cyclase (GGDEF)-like protein</fullName>
    </submittedName>
</protein>
<feature type="transmembrane region" description="Helical" evidence="6">
    <location>
        <begin position="7"/>
        <end position="26"/>
    </location>
</feature>
<dbReference type="Gene3D" id="3.30.450.20">
    <property type="entry name" value="PAS domain"/>
    <property type="match status" value="1"/>
</dbReference>
<dbReference type="OrthoDB" id="9805474at2"/>
<dbReference type="PANTHER" id="PTHR45138:SF9">
    <property type="entry name" value="DIGUANYLATE CYCLASE DGCM-RELATED"/>
    <property type="match status" value="1"/>
</dbReference>
<dbReference type="SMART" id="SM00267">
    <property type="entry name" value="GGDEF"/>
    <property type="match status" value="1"/>
</dbReference>
<evidence type="ECO:0000256" key="2">
    <source>
        <dbReference type="ARBA" id="ARBA00022475"/>
    </source>
</evidence>
<dbReference type="NCBIfam" id="TIGR00254">
    <property type="entry name" value="GGDEF"/>
    <property type="match status" value="1"/>
</dbReference>
<keyword evidence="4 6" id="KW-1133">Transmembrane helix</keyword>
<dbReference type="GO" id="GO:0005886">
    <property type="term" value="C:plasma membrane"/>
    <property type="evidence" value="ECO:0007669"/>
    <property type="project" value="UniProtKB-SubCell"/>
</dbReference>
<keyword evidence="2" id="KW-1003">Cell membrane</keyword>
<dbReference type="AlphaFoldDB" id="A0A4R3KBN2"/>
<organism evidence="8 9">
    <name type="scientific">Pectinatus cerevisiiphilus</name>
    <dbReference type="NCBI Taxonomy" id="86956"/>
    <lineage>
        <taxon>Bacteria</taxon>
        <taxon>Bacillati</taxon>
        <taxon>Bacillota</taxon>
        <taxon>Negativicutes</taxon>
        <taxon>Selenomonadales</taxon>
        <taxon>Selenomonadaceae</taxon>
        <taxon>Pectinatus</taxon>
    </lineage>
</organism>
<reference evidence="8 9" key="1">
    <citation type="submission" date="2019-03" db="EMBL/GenBank/DDBJ databases">
        <title>Genomic Encyclopedia of Type Strains, Phase IV (KMG-IV): sequencing the most valuable type-strain genomes for metagenomic binning, comparative biology and taxonomic classification.</title>
        <authorList>
            <person name="Goeker M."/>
        </authorList>
    </citation>
    <scope>NUCLEOTIDE SEQUENCE [LARGE SCALE GENOMIC DNA]</scope>
    <source>
        <strain evidence="8 9">DSM 20467</strain>
    </source>
</reference>
<dbReference type="PANTHER" id="PTHR45138">
    <property type="entry name" value="REGULATORY COMPONENTS OF SENSORY TRANSDUCTION SYSTEM"/>
    <property type="match status" value="1"/>
</dbReference>
<dbReference type="CDD" id="cd18774">
    <property type="entry name" value="PDC2_HK_sensor"/>
    <property type="match status" value="1"/>
</dbReference>
<dbReference type="SUPFAM" id="SSF55073">
    <property type="entry name" value="Nucleotide cyclase"/>
    <property type="match status" value="1"/>
</dbReference>
<feature type="transmembrane region" description="Helical" evidence="6">
    <location>
        <begin position="262"/>
        <end position="286"/>
    </location>
</feature>
<dbReference type="InterPro" id="IPR033479">
    <property type="entry name" value="dCache_1"/>
</dbReference>
<evidence type="ECO:0000313" key="9">
    <source>
        <dbReference type="Proteomes" id="UP000295188"/>
    </source>
</evidence>
<dbReference type="InterPro" id="IPR000160">
    <property type="entry name" value="GGDEF_dom"/>
</dbReference>
<dbReference type="RefSeq" id="WP_132547903.1">
    <property type="nucleotide sequence ID" value="NZ_SMAA01000004.1"/>
</dbReference>
<sequence length="508" mass="57728">MTFAHRLNLLFIVFMLLGCVIQFLIFDRNFLEHTNFMMLEISRQTAKSNSEQIEKRFTAICSILDRISADEKIMDDKDILDEIKRVTPDIDTLMFLDEKGEITAISGEQGIVTAADLQKTKYLEETKQRKEYISNVHTTESGQRVIYISVPIIRNGDVVGAVVGVMKLSGERMNAFFAGSVSNVEQYTVILDANGEAVCGSERGQMEARNKLVDSLRGESGSKMTRDAAGEKRFTGYSKIGRTGWIILVNTPVADIIKNRDLVVYEMIMLFILENIIFITIAMYIIKRYTKSMNQLLEAFNSLKKGNYKKLKESDYKEEFRKIVEIYNAVLKKITVERSTLSKEANIDELTGAYNRRAFDKVLQIIDGEVQEKATKEVGFLLLDLDHFKEHNDSQGHLFGDKILHDAVAIMKETVGERNVFRFGGDEFAIIKRNIKEGELLEAAENIRLKIKERISGCTISIGASLLPIDTQAVHDLLPMADRALYISKLHRNMVTIYHEMLGEDDEI</sequence>